<dbReference type="SUPFAM" id="SSF56672">
    <property type="entry name" value="DNA/RNA polymerases"/>
    <property type="match status" value="1"/>
</dbReference>
<reference evidence="2" key="1">
    <citation type="submission" date="2021-09" db="EMBL/GenBank/DDBJ databases">
        <title>Complete genome analysis of a novel Alcaligenes phage vB_Af_QDWS595.</title>
        <authorList>
            <person name="Jing Y."/>
            <person name="Wang J."/>
        </authorList>
    </citation>
    <scope>NUCLEOTIDE SEQUENCE</scope>
</reference>
<evidence type="ECO:0000313" key="2">
    <source>
        <dbReference type="EMBL" id="UCR75542.1"/>
    </source>
</evidence>
<dbReference type="Pfam" id="PF00940">
    <property type="entry name" value="RNA_pol"/>
    <property type="match status" value="1"/>
</dbReference>
<proteinExistence type="predicted"/>
<name>A0AAE8Y1M8_9CAUD</name>
<accession>A0AAE8Y1M8</accession>
<feature type="domain" description="DNA-directed RNA polymerase C-terminal" evidence="1">
    <location>
        <begin position="7"/>
        <end position="145"/>
    </location>
</feature>
<dbReference type="InterPro" id="IPR043502">
    <property type="entry name" value="DNA/RNA_pol_sf"/>
</dbReference>
<gene>
    <name evidence="2" type="ORF">vBAfaPQDWS595_58</name>
</gene>
<evidence type="ECO:0000259" key="1">
    <source>
        <dbReference type="Pfam" id="PF00940"/>
    </source>
</evidence>
<dbReference type="InterPro" id="IPR046950">
    <property type="entry name" value="DNA-dir_Rpol_C_phage-type"/>
</dbReference>
<evidence type="ECO:0000313" key="3">
    <source>
        <dbReference type="Proteomes" id="UP000827952"/>
    </source>
</evidence>
<dbReference type="EMBL" id="OK149171">
    <property type="protein sequence ID" value="UCR75542.1"/>
    <property type="molecule type" value="Genomic_DNA"/>
</dbReference>
<organism evidence="2 3">
    <name type="scientific">Alcaligenes phage vB_Af_QDWS595</name>
    <dbReference type="NCBI Taxonomy" id="2877946"/>
    <lineage>
        <taxon>Viruses</taxon>
        <taxon>Duplodnaviria</taxon>
        <taxon>Heunggongvirae</taxon>
        <taxon>Uroviricota</taxon>
        <taxon>Caudoviricetes</taxon>
        <taxon>Schitoviridae</taxon>
        <taxon>Petruschkyvirus</taxon>
        <taxon>Petruschkyvirus QDWS595</taxon>
    </lineage>
</organism>
<sequence>MAFQQFTGMQYLKMDIAARHSMDKENWEDRLNWYEENQNQLMNVVGQAEEPAQYVAAVKSMFEVKQGLASGYPISLDATSSGLQILAAITNDAKAAALCNVIDIGYRADAYKIIFEFMKEVLGSSANIERGDTKDAIMTALYGSEAQPKRVFGEGTPMLHCFYETMKSKAPAAWAINEAFRNMWNPEKTINSWVLPDNFHVHVKVIDTIAEDIRFLDEPHTVMYKVNQAMPDGRSLGANSIHSLDGMIVREIGRRCNYDPKQLQLVLGTLNGDEPSYINIKDSDVEMAEKLWNHHNRTGYLSARILDYVNPETLKFMDANRIHELILSMPKRPFQVIMVHDCFRCLPNYGNDLRKQYNIQLWELAKSSVLSSIVSQIIGKDVNVGKQDPYMVNSILEANYALA</sequence>
<keyword evidence="3" id="KW-1185">Reference proteome</keyword>
<protein>
    <submittedName>
        <fullName evidence="2">RNA polymerase 2</fullName>
    </submittedName>
</protein>
<dbReference type="Proteomes" id="UP000827952">
    <property type="component" value="Segment"/>
</dbReference>